<dbReference type="Pfam" id="PF12442">
    <property type="entry name" value="DUF3681"/>
    <property type="match status" value="1"/>
</dbReference>
<dbReference type="InterPro" id="IPR022149">
    <property type="entry name" value="DUF3681"/>
</dbReference>
<keyword evidence="1" id="KW-1133">Transmembrane helix</keyword>
<dbReference type="AlphaFoldDB" id="A0A921ULG6"/>
<sequence>MAPGIGSSTRRDEEDADDHGVAAMPKLHPCGLTGLLAVAFAVVVPMAVSDEPPRGIDEKTYFVLALWGVFIAGVAQIFAAVVWLSNNEPRRHRRRAVATTATKLASVATIVVVTAILSIGYLSLPW</sequence>
<accession>A0A921ULG6</accession>
<dbReference type="Proteomes" id="UP000807115">
    <property type="component" value="Chromosome 3"/>
</dbReference>
<keyword evidence="1" id="KW-0472">Membrane</keyword>
<dbReference type="PANTHER" id="PTHR33530">
    <property type="entry name" value="OS01G0147100 PROTEIN"/>
    <property type="match status" value="1"/>
</dbReference>
<dbReference type="PANTHER" id="PTHR33530:SF4">
    <property type="entry name" value="OS01G0145800 PROTEIN"/>
    <property type="match status" value="1"/>
</dbReference>
<feature type="transmembrane region" description="Helical" evidence="1">
    <location>
        <begin position="60"/>
        <end position="84"/>
    </location>
</feature>
<organism evidence="2 3">
    <name type="scientific">Sorghum bicolor</name>
    <name type="common">Sorghum</name>
    <name type="synonym">Sorghum vulgare</name>
    <dbReference type="NCBI Taxonomy" id="4558"/>
    <lineage>
        <taxon>Eukaryota</taxon>
        <taxon>Viridiplantae</taxon>
        <taxon>Streptophyta</taxon>
        <taxon>Embryophyta</taxon>
        <taxon>Tracheophyta</taxon>
        <taxon>Spermatophyta</taxon>
        <taxon>Magnoliopsida</taxon>
        <taxon>Liliopsida</taxon>
        <taxon>Poales</taxon>
        <taxon>Poaceae</taxon>
        <taxon>PACMAD clade</taxon>
        <taxon>Panicoideae</taxon>
        <taxon>Andropogonodae</taxon>
        <taxon>Andropogoneae</taxon>
        <taxon>Sorghinae</taxon>
        <taxon>Sorghum</taxon>
    </lineage>
</organism>
<evidence type="ECO:0000313" key="3">
    <source>
        <dbReference type="Proteomes" id="UP000807115"/>
    </source>
</evidence>
<reference evidence="2" key="1">
    <citation type="journal article" date="2019" name="BMC Genomics">
        <title>A new reference genome for Sorghum bicolor reveals high levels of sequence similarity between sweet and grain genotypes: implications for the genetics of sugar metabolism.</title>
        <authorList>
            <person name="Cooper E.A."/>
            <person name="Brenton Z.W."/>
            <person name="Flinn B.S."/>
            <person name="Jenkins J."/>
            <person name="Shu S."/>
            <person name="Flowers D."/>
            <person name="Luo F."/>
            <person name="Wang Y."/>
            <person name="Xia P."/>
            <person name="Barry K."/>
            <person name="Daum C."/>
            <person name="Lipzen A."/>
            <person name="Yoshinaga Y."/>
            <person name="Schmutz J."/>
            <person name="Saski C."/>
            <person name="Vermerris W."/>
            <person name="Kresovich S."/>
        </authorList>
    </citation>
    <scope>NUCLEOTIDE SEQUENCE</scope>
</reference>
<evidence type="ECO:0000256" key="1">
    <source>
        <dbReference type="SAM" id="Phobius"/>
    </source>
</evidence>
<evidence type="ECO:0000313" key="2">
    <source>
        <dbReference type="EMBL" id="KAG0536592.1"/>
    </source>
</evidence>
<comment type="caution">
    <text evidence="2">The sequence shown here is derived from an EMBL/GenBank/DDBJ whole genome shotgun (WGS) entry which is preliminary data.</text>
</comment>
<protein>
    <submittedName>
        <fullName evidence="2">Uncharacterized protein</fullName>
    </submittedName>
</protein>
<gene>
    <name evidence="2" type="ORF">BDA96_03G077000</name>
</gene>
<name>A0A921ULG6_SORBI</name>
<feature type="transmembrane region" description="Helical" evidence="1">
    <location>
        <begin position="30"/>
        <end position="48"/>
    </location>
</feature>
<reference evidence="2" key="2">
    <citation type="submission" date="2020-10" db="EMBL/GenBank/DDBJ databases">
        <authorList>
            <person name="Cooper E.A."/>
            <person name="Brenton Z.W."/>
            <person name="Flinn B.S."/>
            <person name="Jenkins J."/>
            <person name="Shu S."/>
            <person name="Flowers D."/>
            <person name="Luo F."/>
            <person name="Wang Y."/>
            <person name="Xia P."/>
            <person name="Barry K."/>
            <person name="Daum C."/>
            <person name="Lipzen A."/>
            <person name="Yoshinaga Y."/>
            <person name="Schmutz J."/>
            <person name="Saski C."/>
            <person name="Vermerris W."/>
            <person name="Kresovich S."/>
        </authorList>
    </citation>
    <scope>NUCLEOTIDE SEQUENCE</scope>
</reference>
<keyword evidence="1" id="KW-0812">Transmembrane</keyword>
<dbReference type="EMBL" id="CM027682">
    <property type="protein sequence ID" value="KAG0536592.1"/>
    <property type="molecule type" value="Genomic_DNA"/>
</dbReference>
<proteinExistence type="predicted"/>
<feature type="transmembrane region" description="Helical" evidence="1">
    <location>
        <begin position="104"/>
        <end position="124"/>
    </location>
</feature>